<dbReference type="Gene3D" id="3.90.79.10">
    <property type="entry name" value="Nucleoside Triphosphate Pyrophosphohydrolase"/>
    <property type="match status" value="1"/>
</dbReference>
<dbReference type="InterPro" id="IPR000086">
    <property type="entry name" value="NUDIX_hydrolase_dom"/>
</dbReference>
<dbReference type="Pfam" id="PF00293">
    <property type="entry name" value="NUDIX"/>
    <property type="match status" value="1"/>
</dbReference>
<dbReference type="InterPro" id="IPR020084">
    <property type="entry name" value="NUDIX_hydrolase_CS"/>
</dbReference>
<dbReference type="PROSITE" id="PS51462">
    <property type="entry name" value="NUDIX"/>
    <property type="match status" value="1"/>
</dbReference>
<feature type="compositionally biased region" description="Polar residues" evidence="4">
    <location>
        <begin position="1"/>
        <end position="10"/>
    </location>
</feature>
<organism evidence="5 6">
    <name type="scientific">Prauserella marina</name>
    <dbReference type="NCBI Taxonomy" id="530584"/>
    <lineage>
        <taxon>Bacteria</taxon>
        <taxon>Bacillati</taxon>
        <taxon>Actinomycetota</taxon>
        <taxon>Actinomycetes</taxon>
        <taxon>Pseudonocardiales</taxon>
        <taxon>Pseudonocardiaceae</taxon>
        <taxon>Prauserella</taxon>
    </lineage>
</organism>
<dbReference type="PANTHER" id="PTHR43736">
    <property type="entry name" value="ADP-RIBOSE PYROPHOSPHATASE"/>
    <property type="match status" value="1"/>
</dbReference>
<feature type="compositionally biased region" description="Polar residues" evidence="4">
    <location>
        <begin position="26"/>
        <end position="38"/>
    </location>
</feature>
<dbReference type="GO" id="GO:0016787">
    <property type="term" value="F:hydrolase activity"/>
    <property type="evidence" value="ECO:0007669"/>
    <property type="project" value="UniProtKB-KW"/>
</dbReference>
<accession>A0A1G6YZ63</accession>
<evidence type="ECO:0000313" key="6">
    <source>
        <dbReference type="Proteomes" id="UP000199494"/>
    </source>
</evidence>
<dbReference type="AlphaFoldDB" id="A0A1G6YZ63"/>
<feature type="region of interest" description="Disordered" evidence="4">
    <location>
        <begin position="1"/>
        <end position="38"/>
    </location>
</feature>
<evidence type="ECO:0000256" key="2">
    <source>
        <dbReference type="ARBA" id="ARBA00022801"/>
    </source>
</evidence>
<dbReference type="PANTHER" id="PTHR43736:SF1">
    <property type="entry name" value="DIHYDRONEOPTERIN TRIPHOSPHATE DIPHOSPHATASE"/>
    <property type="match status" value="1"/>
</dbReference>
<name>A0A1G6YZ63_9PSEU</name>
<dbReference type="STRING" id="530584.SAMN05421630_11514"/>
<keyword evidence="2 3" id="KW-0378">Hydrolase</keyword>
<evidence type="ECO:0000256" key="1">
    <source>
        <dbReference type="ARBA" id="ARBA00005582"/>
    </source>
</evidence>
<dbReference type="InterPro" id="IPR015797">
    <property type="entry name" value="NUDIX_hydrolase-like_dom_sf"/>
</dbReference>
<evidence type="ECO:0000256" key="4">
    <source>
        <dbReference type="SAM" id="MobiDB-lite"/>
    </source>
</evidence>
<keyword evidence="6" id="KW-1185">Reference proteome</keyword>
<gene>
    <name evidence="5" type="ORF">SAMN05421630_11514</name>
</gene>
<dbReference type="PROSITE" id="PS00893">
    <property type="entry name" value="NUDIX_BOX"/>
    <property type="match status" value="1"/>
</dbReference>
<dbReference type="Proteomes" id="UP000199494">
    <property type="component" value="Unassembled WGS sequence"/>
</dbReference>
<dbReference type="PRINTS" id="PR00502">
    <property type="entry name" value="NUDIXFAMILY"/>
</dbReference>
<comment type="similarity">
    <text evidence="1 3">Belongs to the Nudix hydrolase family.</text>
</comment>
<dbReference type="Pfam" id="PF25969">
    <property type="entry name" value="NUDT9_N"/>
    <property type="match status" value="1"/>
</dbReference>
<sequence length="311" mass="33915">MNELSKTNWRTPGPGPDTELSGPGSRYTSGTSTLTPQPVSEEARYSRLYWKGLPMPERQFVSVDHPGIPMPDDMRSWSMPWRDYAPVDITPPPLRPDGLPVSVAEGWAEQCVWPGDVPDWAERQAAALVPFSLDDHGWPLNPVGRTGRCGRNLGKWGENTAADPIVVAGSGADRHVLLIKRDDIGVWAIPGGMVDAGETAPSALVRELREETGVDLAEITPTVLARTYVKDWRATDHAWVCSTVALYVLPEQRTAVAGSDATDARWWPFAGLEQLTQDMGAAGEQLYEAHRPLLARALDQADIDAAAKGFS</sequence>
<evidence type="ECO:0000256" key="3">
    <source>
        <dbReference type="RuleBase" id="RU003476"/>
    </source>
</evidence>
<reference evidence="5 6" key="1">
    <citation type="submission" date="2016-10" db="EMBL/GenBank/DDBJ databases">
        <authorList>
            <person name="de Groot N.N."/>
        </authorList>
    </citation>
    <scope>NUCLEOTIDE SEQUENCE [LARGE SCALE GENOMIC DNA]</scope>
    <source>
        <strain evidence="5 6">CGMCC 4.5506</strain>
    </source>
</reference>
<dbReference type="EMBL" id="FMZE01000015">
    <property type="protein sequence ID" value="SDD95353.1"/>
    <property type="molecule type" value="Genomic_DNA"/>
</dbReference>
<dbReference type="SUPFAM" id="SSF55811">
    <property type="entry name" value="Nudix"/>
    <property type="match status" value="1"/>
</dbReference>
<evidence type="ECO:0000313" key="5">
    <source>
        <dbReference type="EMBL" id="SDD95353.1"/>
    </source>
</evidence>
<protein>
    <submittedName>
        <fullName evidence="5">ADP-ribose pyrophosphatase YjhB, NUDIX family</fullName>
    </submittedName>
</protein>
<proteinExistence type="inferred from homology"/>
<dbReference type="InterPro" id="IPR020476">
    <property type="entry name" value="Nudix_hydrolase"/>
</dbReference>